<keyword evidence="2" id="KW-0805">Transcription regulation</keyword>
<dbReference type="PANTHER" id="PTHR43133:SF8">
    <property type="entry name" value="RNA POLYMERASE SIGMA FACTOR HI_1459-RELATED"/>
    <property type="match status" value="1"/>
</dbReference>
<keyword evidence="4" id="KW-0238">DNA-binding</keyword>
<name>A0A1B1AZQ2_9ACTN</name>
<evidence type="ECO:0000259" key="6">
    <source>
        <dbReference type="Pfam" id="PF08281"/>
    </source>
</evidence>
<feature type="domain" description="RNA polymerase sigma factor 70 region 4 type 2" evidence="6">
    <location>
        <begin position="111"/>
        <end position="159"/>
    </location>
</feature>
<dbReference type="OrthoDB" id="4350410at2"/>
<evidence type="ECO:0000313" key="10">
    <source>
        <dbReference type="Proteomes" id="UP001519309"/>
    </source>
</evidence>
<proteinExistence type="inferred from homology"/>
<keyword evidence="10" id="KW-1185">Reference proteome</keyword>
<accession>A0A1B1AZQ2</accession>
<dbReference type="Gene3D" id="1.10.1740.10">
    <property type="match status" value="1"/>
</dbReference>
<protein>
    <submittedName>
        <fullName evidence="7 8">RNA polymerase</fullName>
    </submittedName>
</protein>
<keyword evidence="5" id="KW-0804">Transcription</keyword>
<dbReference type="InterPro" id="IPR036388">
    <property type="entry name" value="WH-like_DNA-bd_sf"/>
</dbReference>
<dbReference type="STRING" id="68214.AVL59_22855"/>
<dbReference type="Proteomes" id="UP000092659">
    <property type="component" value="Chromosome"/>
</dbReference>
<dbReference type="InterPro" id="IPR013325">
    <property type="entry name" value="RNA_pol_sigma_r2"/>
</dbReference>
<dbReference type="GO" id="GO:0006352">
    <property type="term" value="P:DNA-templated transcription initiation"/>
    <property type="evidence" value="ECO:0007669"/>
    <property type="project" value="InterPro"/>
</dbReference>
<evidence type="ECO:0000256" key="1">
    <source>
        <dbReference type="ARBA" id="ARBA00010641"/>
    </source>
</evidence>
<evidence type="ECO:0000256" key="5">
    <source>
        <dbReference type="ARBA" id="ARBA00023163"/>
    </source>
</evidence>
<dbReference type="Pfam" id="PF08281">
    <property type="entry name" value="Sigma70_r4_2"/>
    <property type="match status" value="1"/>
</dbReference>
<evidence type="ECO:0000256" key="3">
    <source>
        <dbReference type="ARBA" id="ARBA00023082"/>
    </source>
</evidence>
<dbReference type="GO" id="GO:0003677">
    <property type="term" value="F:DNA binding"/>
    <property type="evidence" value="ECO:0007669"/>
    <property type="project" value="UniProtKB-KW"/>
</dbReference>
<dbReference type="EMBL" id="JAGGLP010000035">
    <property type="protein sequence ID" value="MBP2055899.1"/>
    <property type="molecule type" value="Genomic_DNA"/>
</dbReference>
<dbReference type="PANTHER" id="PTHR43133">
    <property type="entry name" value="RNA POLYMERASE ECF-TYPE SIGMA FACTO"/>
    <property type="match status" value="1"/>
</dbReference>
<dbReference type="Proteomes" id="UP001519309">
    <property type="component" value="Unassembled WGS sequence"/>
</dbReference>
<evidence type="ECO:0000313" key="8">
    <source>
        <dbReference type="EMBL" id="MBP2055899.1"/>
    </source>
</evidence>
<dbReference type="SUPFAM" id="SSF88946">
    <property type="entry name" value="Sigma2 domain of RNA polymerase sigma factors"/>
    <property type="match status" value="1"/>
</dbReference>
<dbReference type="GO" id="GO:0016987">
    <property type="term" value="F:sigma factor activity"/>
    <property type="evidence" value="ECO:0007669"/>
    <property type="project" value="UniProtKB-KW"/>
</dbReference>
<evidence type="ECO:0000256" key="2">
    <source>
        <dbReference type="ARBA" id="ARBA00023015"/>
    </source>
</evidence>
<evidence type="ECO:0000313" key="7">
    <source>
        <dbReference type="EMBL" id="ANP52035.1"/>
    </source>
</evidence>
<dbReference type="RefSeq" id="WP_067307487.1">
    <property type="nucleotide sequence ID" value="NZ_CP016279.1"/>
</dbReference>
<reference evidence="7 9" key="1">
    <citation type="submission" date="2016-06" db="EMBL/GenBank/DDBJ databases">
        <title>Complete genome sequence of Streptomyces griseochromogenes ATCC 14511, the Blasticidin S producer.</title>
        <authorList>
            <person name="Wu L."/>
        </authorList>
    </citation>
    <scope>NUCLEOTIDE SEQUENCE [LARGE SCALE GENOMIC DNA]</scope>
    <source>
        <strain evidence="7 9">ATCC 14511</strain>
    </source>
</reference>
<dbReference type="InterPro" id="IPR039425">
    <property type="entry name" value="RNA_pol_sigma-70-like"/>
</dbReference>
<evidence type="ECO:0000256" key="4">
    <source>
        <dbReference type="ARBA" id="ARBA00023125"/>
    </source>
</evidence>
<comment type="similarity">
    <text evidence="1">Belongs to the sigma-70 factor family. ECF subfamily.</text>
</comment>
<organism evidence="7 9">
    <name type="scientific">Streptomyces griseochromogenes</name>
    <dbReference type="NCBI Taxonomy" id="68214"/>
    <lineage>
        <taxon>Bacteria</taxon>
        <taxon>Bacillati</taxon>
        <taxon>Actinomycetota</taxon>
        <taxon>Actinomycetes</taxon>
        <taxon>Kitasatosporales</taxon>
        <taxon>Streptomycetaceae</taxon>
        <taxon>Streptomyces</taxon>
    </lineage>
</organism>
<dbReference type="InterPro" id="IPR013324">
    <property type="entry name" value="RNA_pol_sigma_r3/r4-like"/>
</dbReference>
<dbReference type="SUPFAM" id="SSF88659">
    <property type="entry name" value="Sigma3 and sigma4 domains of RNA polymerase sigma factors"/>
    <property type="match status" value="1"/>
</dbReference>
<dbReference type="InterPro" id="IPR013249">
    <property type="entry name" value="RNA_pol_sigma70_r4_t2"/>
</dbReference>
<dbReference type="Gene3D" id="1.10.10.10">
    <property type="entry name" value="Winged helix-like DNA-binding domain superfamily/Winged helix DNA-binding domain"/>
    <property type="match status" value="1"/>
</dbReference>
<dbReference type="KEGG" id="sgs:AVL59_22855"/>
<gene>
    <name evidence="7" type="ORF">AVL59_22855</name>
    <name evidence="8" type="ORF">J2Z21_008915</name>
</gene>
<sequence length="174" mass="19778">MTEDVRAEDSGGPVADADAVLPLPLEFEALYVATQEPFHEYALFYLGTNDCAEEAVHRAFLEILNHWNALLGESNLQQQAWTILRRVVISQTLENFRKKLALLHSDIGLFEAMSSLPPRQFDVIVLRHVLSYDTKKISWYMGVTPSTVDYHGRKGKDRLQRAVSSYLKKEGDRA</sequence>
<dbReference type="EMBL" id="CP016279">
    <property type="protein sequence ID" value="ANP52035.1"/>
    <property type="molecule type" value="Genomic_DNA"/>
</dbReference>
<keyword evidence="3" id="KW-0731">Sigma factor</keyword>
<reference evidence="8 10" key="2">
    <citation type="submission" date="2021-03" db="EMBL/GenBank/DDBJ databases">
        <title>Genomic Encyclopedia of Type Strains, Phase IV (KMG-IV): sequencing the most valuable type-strain genomes for metagenomic binning, comparative biology and taxonomic classification.</title>
        <authorList>
            <person name="Goeker M."/>
        </authorList>
    </citation>
    <scope>NUCLEOTIDE SEQUENCE [LARGE SCALE GENOMIC DNA]</scope>
    <source>
        <strain evidence="8 10">DSM 40499</strain>
    </source>
</reference>
<dbReference type="AlphaFoldDB" id="A0A1B1AZQ2"/>
<evidence type="ECO:0000313" key="9">
    <source>
        <dbReference type="Proteomes" id="UP000092659"/>
    </source>
</evidence>